<evidence type="ECO:0000313" key="3">
    <source>
        <dbReference type="Proteomes" id="UP000006620"/>
    </source>
</evidence>
<dbReference type="InterPro" id="IPR025877">
    <property type="entry name" value="MobA-like_NTP_Trfase"/>
</dbReference>
<dbReference type="KEGG" id="pms:KNP414_03219"/>
<reference evidence="3" key="1">
    <citation type="submission" date="2011-06" db="EMBL/GenBank/DDBJ databases">
        <title>Complete genome sequence of Paenibacillus mucilaginosus KNP414.</title>
        <authorList>
            <person name="Wang J."/>
            <person name="Hu S."/>
            <person name="Hu X."/>
            <person name="Zhang B."/>
            <person name="Dong D."/>
            <person name="Zhang S."/>
            <person name="Zhao K."/>
            <person name="Wu D."/>
        </authorList>
    </citation>
    <scope>NUCLEOTIDE SEQUENCE [LARGE SCALE GENOMIC DNA]</scope>
    <source>
        <strain evidence="3">KNP414</strain>
    </source>
</reference>
<reference evidence="2 3" key="2">
    <citation type="journal article" date="2013" name="Genome Announc.">
        <title>Genome Sequence of Growth-Improving Paenibacillus mucilaginosus Strain KNP414.</title>
        <authorList>
            <person name="Lu J.J."/>
            <person name="Wang J.F."/>
            <person name="Hu X.F."/>
        </authorList>
    </citation>
    <scope>NUCLEOTIDE SEQUENCE [LARGE SCALE GENOMIC DNA]</scope>
    <source>
        <strain evidence="2 3">KNP414</strain>
    </source>
</reference>
<feature type="domain" description="MobA-like NTP transferase" evidence="1">
    <location>
        <begin position="5"/>
        <end position="134"/>
    </location>
</feature>
<sequence>MRSRLDRICVVTRTGSGADWLPADYYAAERQGRAVRVPCADAGMGMSHSLRAGLMAACADSVPDAVVVLLADQPLVTAAMIDRLLASFREQPKLDYCAAGHEGMPKPPVLLSRTMFASVEKLAGDQGARVLLSEPHVFGMIQDEPEEHRFYDADTPEDLERIRFFYS</sequence>
<proteinExistence type="predicted"/>
<dbReference type="Proteomes" id="UP000006620">
    <property type="component" value="Chromosome"/>
</dbReference>
<dbReference type="SUPFAM" id="SSF53448">
    <property type="entry name" value="Nucleotide-diphospho-sugar transferases"/>
    <property type="match status" value="1"/>
</dbReference>
<organism evidence="2 3">
    <name type="scientific">Paenibacillus mucilaginosus (strain KNP414)</name>
    <dbReference type="NCBI Taxonomy" id="1036673"/>
    <lineage>
        <taxon>Bacteria</taxon>
        <taxon>Bacillati</taxon>
        <taxon>Bacillota</taxon>
        <taxon>Bacilli</taxon>
        <taxon>Bacillales</taxon>
        <taxon>Paenibacillaceae</taxon>
        <taxon>Paenibacillus</taxon>
    </lineage>
</organism>
<dbReference type="Gene3D" id="3.90.550.10">
    <property type="entry name" value="Spore Coat Polysaccharide Biosynthesis Protein SpsA, Chain A"/>
    <property type="match status" value="1"/>
</dbReference>
<evidence type="ECO:0000313" key="2">
    <source>
        <dbReference type="EMBL" id="AEI41777.1"/>
    </source>
</evidence>
<dbReference type="Pfam" id="PF12804">
    <property type="entry name" value="NTP_transf_3"/>
    <property type="match status" value="1"/>
</dbReference>
<gene>
    <name evidence="2" type="ordered locus">KNP414_03219</name>
</gene>
<dbReference type="AlphaFoldDB" id="F8FDB7"/>
<name>F8FDB7_PAEMK</name>
<dbReference type="HOGENOM" id="CLU_061980_3_0_9"/>
<dbReference type="GO" id="GO:0016779">
    <property type="term" value="F:nucleotidyltransferase activity"/>
    <property type="evidence" value="ECO:0007669"/>
    <property type="project" value="UniProtKB-ARBA"/>
</dbReference>
<evidence type="ECO:0000259" key="1">
    <source>
        <dbReference type="Pfam" id="PF12804"/>
    </source>
</evidence>
<dbReference type="PANTHER" id="PTHR43777:SF1">
    <property type="entry name" value="MOLYBDENUM COFACTOR CYTIDYLYLTRANSFERASE"/>
    <property type="match status" value="1"/>
</dbReference>
<accession>F8FDB7</accession>
<protein>
    <submittedName>
        <fullName evidence="2">Xanthine dehydrogenase (Molybdopterin-guanine dinucleotide biosynthesis subunit)</fullName>
    </submittedName>
</protein>
<dbReference type="PANTHER" id="PTHR43777">
    <property type="entry name" value="MOLYBDENUM COFACTOR CYTIDYLYLTRANSFERASE"/>
    <property type="match status" value="1"/>
</dbReference>
<dbReference type="EMBL" id="CP002869">
    <property type="protein sequence ID" value="AEI41777.1"/>
    <property type="molecule type" value="Genomic_DNA"/>
</dbReference>
<dbReference type="InterPro" id="IPR029044">
    <property type="entry name" value="Nucleotide-diphossugar_trans"/>
</dbReference>
<dbReference type="PATRIC" id="fig|1036673.3.peg.2962"/>